<dbReference type="InterPro" id="IPR006680">
    <property type="entry name" value="Amidohydro-rel"/>
</dbReference>
<dbReference type="SUPFAM" id="SSF51556">
    <property type="entry name" value="Metallo-dependent hydrolases"/>
    <property type="match status" value="1"/>
</dbReference>
<keyword evidence="3" id="KW-0378">Hydrolase</keyword>
<dbReference type="EMBL" id="JACJVR010000128">
    <property type="protein sequence ID" value="MBB6695411.1"/>
    <property type="molecule type" value="Genomic_DNA"/>
</dbReference>
<evidence type="ECO:0000259" key="2">
    <source>
        <dbReference type="Pfam" id="PF04909"/>
    </source>
</evidence>
<feature type="domain" description="Amidohydrolase-related" evidence="2">
    <location>
        <begin position="71"/>
        <end position="356"/>
    </location>
</feature>
<dbReference type="PANTHER" id="PTHR21240">
    <property type="entry name" value="2-AMINO-3-CARBOXYLMUCONATE-6-SEMIALDEHYDE DECARBOXYLASE"/>
    <property type="match status" value="1"/>
</dbReference>
<evidence type="ECO:0000256" key="1">
    <source>
        <dbReference type="ARBA" id="ARBA00023239"/>
    </source>
</evidence>
<name>A0A841UBT0_9BACL</name>
<dbReference type="GO" id="GO:0016787">
    <property type="term" value="F:hydrolase activity"/>
    <property type="evidence" value="ECO:0007669"/>
    <property type="project" value="UniProtKB-KW"/>
</dbReference>
<dbReference type="GO" id="GO:0016831">
    <property type="term" value="F:carboxy-lyase activity"/>
    <property type="evidence" value="ECO:0007669"/>
    <property type="project" value="InterPro"/>
</dbReference>
<keyword evidence="1" id="KW-0456">Lyase</keyword>
<dbReference type="Proteomes" id="UP000553776">
    <property type="component" value="Unassembled WGS sequence"/>
</dbReference>
<comment type="caution">
    <text evidence="3">The sequence shown here is derived from an EMBL/GenBank/DDBJ whole genome shotgun (WGS) entry which is preliminary data.</text>
</comment>
<dbReference type="InterPro" id="IPR032466">
    <property type="entry name" value="Metal_Hydrolase"/>
</dbReference>
<organism evidence="3 4">
    <name type="scientific">Cohnella xylanilytica</name>
    <dbReference type="NCBI Taxonomy" id="557555"/>
    <lineage>
        <taxon>Bacteria</taxon>
        <taxon>Bacillati</taxon>
        <taxon>Bacillota</taxon>
        <taxon>Bacilli</taxon>
        <taxon>Bacillales</taxon>
        <taxon>Paenibacillaceae</taxon>
        <taxon>Cohnella</taxon>
    </lineage>
</organism>
<dbReference type="Pfam" id="PF04909">
    <property type="entry name" value="Amidohydro_2"/>
    <property type="match status" value="1"/>
</dbReference>
<evidence type="ECO:0000313" key="3">
    <source>
        <dbReference type="EMBL" id="MBB6695411.1"/>
    </source>
</evidence>
<accession>A0A841UBT0</accession>
<dbReference type="PANTHER" id="PTHR21240:SF28">
    <property type="entry name" value="ISO-OROTATE DECARBOXYLASE (EUROFUNG)"/>
    <property type="match status" value="1"/>
</dbReference>
<reference evidence="3 4" key="1">
    <citation type="submission" date="2020-08" db="EMBL/GenBank/DDBJ databases">
        <title>Cohnella phylogeny.</title>
        <authorList>
            <person name="Dunlap C."/>
        </authorList>
    </citation>
    <scope>NUCLEOTIDE SEQUENCE [LARGE SCALE GENOMIC DNA]</scope>
    <source>
        <strain evidence="3 4">DSM 25239</strain>
    </source>
</reference>
<sequence>MSAEALSEGKQGGPATFPIIDTDVHERMVSIEDLLPYMKEPFLGYMKHWTGWGELKYTHPIGGSRLDSLLPNGNVPGSDYGVLKEQLLDKYDMTYAILTGLFYPATMEAQFELAAELASAYNEWYVRNWLEKDDRFLGSIHVAPQMPETAVREIEKWGDHPKMVQVLLPIGTAPLGDPYYHKIYEAAQRKNLVIGMHQGNSVTTGFGQPRYYVEWHTILSQAFMGMAVNLILNGVFDKYPGTRVAMIEGGFTWVPSLMWRMDHNYKSLRSEVPWVKRLPSEYIKEHFRFSTQPIEDPNPQHMLRMVEMMESDELLMFSTDYPHWDFDSPSRSLPTTFSPELKRKIFYDNAKNFYRLPDSPKTAGGTDR</sequence>
<keyword evidence="4" id="KW-1185">Reference proteome</keyword>
<dbReference type="GO" id="GO:0005737">
    <property type="term" value="C:cytoplasm"/>
    <property type="evidence" value="ECO:0007669"/>
    <property type="project" value="TreeGrafter"/>
</dbReference>
<proteinExistence type="predicted"/>
<protein>
    <submittedName>
        <fullName evidence="3">Amidohydrolase</fullName>
    </submittedName>
</protein>
<gene>
    <name evidence="3" type="ORF">H7B90_28850</name>
</gene>
<dbReference type="InterPro" id="IPR032465">
    <property type="entry name" value="ACMSD"/>
</dbReference>
<dbReference type="AlphaFoldDB" id="A0A841UBT0"/>
<dbReference type="Gene3D" id="3.20.20.140">
    <property type="entry name" value="Metal-dependent hydrolases"/>
    <property type="match status" value="1"/>
</dbReference>
<dbReference type="GO" id="GO:0019748">
    <property type="term" value="P:secondary metabolic process"/>
    <property type="evidence" value="ECO:0007669"/>
    <property type="project" value="TreeGrafter"/>
</dbReference>
<evidence type="ECO:0000313" key="4">
    <source>
        <dbReference type="Proteomes" id="UP000553776"/>
    </source>
</evidence>